<comment type="caution">
    <text evidence="1">The sequence shown here is derived from an EMBL/GenBank/DDBJ whole genome shotgun (WGS) entry which is preliminary data.</text>
</comment>
<protein>
    <submittedName>
        <fullName evidence="1">Uncharacterized protein</fullName>
    </submittedName>
</protein>
<dbReference type="RefSeq" id="WP_048690619.1">
    <property type="nucleotide sequence ID" value="NZ_KQ130485.1"/>
</dbReference>
<reference evidence="1 2" key="1">
    <citation type="submission" date="2015-04" db="EMBL/GenBank/DDBJ databases">
        <title>Draft Genome Sequence of the Novel Agar-Digesting Marine Bacterium Q1.</title>
        <authorList>
            <person name="Li Y."/>
            <person name="Li D."/>
            <person name="Chen G."/>
            <person name="Du Z."/>
        </authorList>
    </citation>
    <scope>NUCLEOTIDE SEQUENCE [LARGE SCALE GENOMIC DNA]</scope>
    <source>
        <strain evidence="1 2">Q1</strain>
    </source>
</reference>
<proteinExistence type="predicted"/>
<evidence type="ECO:0000313" key="2">
    <source>
        <dbReference type="Proteomes" id="UP000037600"/>
    </source>
</evidence>
<dbReference type="PROSITE" id="PS51257">
    <property type="entry name" value="PROKAR_LIPOPROTEIN"/>
    <property type="match status" value="1"/>
</dbReference>
<organism evidence="1 2">
    <name type="scientific">Catenovulum maritimum</name>
    <dbReference type="NCBI Taxonomy" id="1513271"/>
    <lineage>
        <taxon>Bacteria</taxon>
        <taxon>Pseudomonadati</taxon>
        <taxon>Pseudomonadota</taxon>
        <taxon>Gammaproteobacteria</taxon>
        <taxon>Alteromonadales</taxon>
        <taxon>Alteromonadaceae</taxon>
        <taxon>Catenovulum</taxon>
    </lineage>
</organism>
<sequence length="171" mass="19606">MKWTKLKHLVEQRIASSIRPRFAINSAAYGACSCGHAWITIDKKVVANFCTRAFWNIPRKFDESNKKWVSKDPDLTNGIASANSDELSNYGELSRQDAYQACWEFVHDLSIEQALNSEDPLIQTLAVIDKRIGKRRLKEIEAENLSPLAQKLFLERCIAENIETKLKEKHE</sequence>
<dbReference type="Proteomes" id="UP000037600">
    <property type="component" value="Unassembled WGS sequence"/>
</dbReference>
<evidence type="ECO:0000313" key="1">
    <source>
        <dbReference type="EMBL" id="KMT65936.1"/>
    </source>
</evidence>
<dbReference type="EMBL" id="LAZL01000007">
    <property type="protein sequence ID" value="KMT65936.1"/>
    <property type="molecule type" value="Genomic_DNA"/>
</dbReference>
<name>A0A0J8JMU7_9ALTE</name>
<gene>
    <name evidence="1" type="ORF">XM47_05610</name>
</gene>
<accession>A0A0J8JMU7</accession>
<dbReference type="Pfam" id="PF25753">
    <property type="entry name" value="SF0329"/>
    <property type="match status" value="1"/>
</dbReference>
<dbReference type="InterPro" id="IPR057955">
    <property type="entry name" value="SF0329-like"/>
</dbReference>
<dbReference type="PATRIC" id="fig|1513271.3.peg.1149"/>
<keyword evidence="2" id="KW-1185">Reference proteome</keyword>
<dbReference type="AlphaFoldDB" id="A0A0J8JMU7"/>